<evidence type="ECO:0000313" key="1">
    <source>
        <dbReference type="EMBL" id="GJS54358.1"/>
    </source>
</evidence>
<proteinExistence type="predicted"/>
<name>A0ABQ4WNC4_9ASTR</name>
<protein>
    <submittedName>
        <fullName evidence="1">Uncharacterized protein</fullName>
    </submittedName>
</protein>
<organism evidence="1 2">
    <name type="scientific">Tanacetum coccineum</name>
    <dbReference type="NCBI Taxonomy" id="301880"/>
    <lineage>
        <taxon>Eukaryota</taxon>
        <taxon>Viridiplantae</taxon>
        <taxon>Streptophyta</taxon>
        <taxon>Embryophyta</taxon>
        <taxon>Tracheophyta</taxon>
        <taxon>Spermatophyta</taxon>
        <taxon>Magnoliopsida</taxon>
        <taxon>eudicotyledons</taxon>
        <taxon>Gunneridae</taxon>
        <taxon>Pentapetalae</taxon>
        <taxon>asterids</taxon>
        <taxon>campanulids</taxon>
        <taxon>Asterales</taxon>
        <taxon>Asteraceae</taxon>
        <taxon>Asteroideae</taxon>
        <taxon>Anthemideae</taxon>
        <taxon>Anthemidinae</taxon>
        <taxon>Tanacetum</taxon>
    </lineage>
</organism>
<keyword evidence="2" id="KW-1185">Reference proteome</keyword>
<reference evidence="1" key="1">
    <citation type="journal article" date="2022" name="Int. J. Mol. Sci.">
        <title>Draft Genome of Tanacetum Coccineum: Genomic Comparison of Closely Related Tanacetum-Family Plants.</title>
        <authorList>
            <person name="Yamashiro T."/>
            <person name="Shiraishi A."/>
            <person name="Nakayama K."/>
            <person name="Satake H."/>
        </authorList>
    </citation>
    <scope>NUCLEOTIDE SEQUENCE</scope>
</reference>
<reference evidence="1" key="2">
    <citation type="submission" date="2022-01" db="EMBL/GenBank/DDBJ databases">
        <authorList>
            <person name="Yamashiro T."/>
            <person name="Shiraishi A."/>
            <person name="Satake H."/>
            <person name="Nakayama K."/>
        </authorList>
    </citation>
    <scope>NUCLEOTIDE SEQUENCE</scope>
</reference>
<accession>A0ABQ4WNC4</accession>
<gene>
    <name evidence="1" type="ORF">Tco_0627720</name>
</gene>
<comment type="caution">
    <text evidence="1">The sequence shown here is derived from an EMBL/GenBank/DDBJ whole genome shotgun (WGS) entry which is preliminary data.</text>
</comment>
<evidence type="ECO:0000313" key="2">
    <source>
        <dbReference type="Proteomes" id="UP001151760"/>
    </source>
</evidence>
<sequence>MLIENQQTLAKSGAANRPPILEKGRYVPWASLFLRFLDNKQGEGELMRNSIDNGPYKRKEIAYPNDDTKKILEPINKLSQQNQNQYYAYIKNQKIDSRFSTLINVMDQNKVTSLEISINTKFLNSLQPEWSKYVTLCRQKYILEEAHFDVFYDYMSQFEPHVKASKAKKAARNHDPLDLVANLQASSLYSCSTQPYHVIHPSSVIDNA</sequence>
<dbReference type="EMBL" id="BQNB010008792">
    <property type="protein sequence ID" value="GJS54358.1"/>
    <property type="molecule type" value="Genomic_DNA"/>
</dbReference>
<dbReference type="Proteomes" id="UP001151760">
    <property type="component" value="Unassembled WGS sequence"/>
</dbReference>